<name>A0A239DKX4_9BURK</name>
<dbReference type="NCBIfam" id="NF008437">
    <property type="entry name" value="PRK11280.1"/>
    <property type="match status" value="1"/>
</dbReference>
<gene>
    <name evidence="5" type="ORF">SAMN06265795_102246</name>
</gene>
<accession>A0A239DKX4</accession>
<dbReference type="PANTHER" id="PTHR35603:SF2">
    <property type="entry name" value="OUTER MEMBRANE LIPOPROTEIN"/>
    <property type="match status" value="1"/>
</dbReference>
<feature type="signal peptide" evidence="3">
    <location>
        <begin position="1"/>
        <end position="23"/>
    </location>
</feature>
<dbReference type="Pfam" id="PF05433">
    <property type="entry name" value="Rick_17kDa_Anti"/>
    <property type="match status" value="1"/>
</dbReference>
<reference evidence="5 6" key="1">
    <citation type="submission" date="2017-06" db="EMBL/GenBank/DDBJ databases">
        <authorList>
            <person name="Kim H.J."/>
            <person name="Triplett B.A."/>
        </authorList>
    </citation>
    <scope>NUCLEOTIDE SEQUENCE [LARGE SCALE GENOMIC DNA]</scope>
    <source>
        <strain evidence="5 6">U15</strain>
    </source>
</reference>
<evidence type="ECO:0000256" key="3">
    <source>
        <dbReference type="SAM" id="SignalP"/>
    </source>
</evidence>
<sequence>MNKRIPTSAALMAMLFTAAGVQAADFEEYGRVVAVAPQTEQYNQPQQECRTEYVQVQQPQPQQRGMGGSILGGVAGGILGNQVGGGNGRTVATAVGAIAGAIAGDRVENNGAYAAAPNTVYEQPVQRCRMVDHWQTRTNGYAVTYEYQGRTHTSVLPYHPGERIRLRVSVVPQL</sequence>
<dbReference type="AlphaFoldDB" id="A0A239DKX4"/>
<dbReference type="OrthoDB" id="8909257at2"/>
<evidence type="ECO:0000256" key="1">
    <source>
        <dbReference type="ARBA" id="ARBA00004370"/>
    </source>
</evidence>
<evidence type="ECO:0000256" key="2">
    <source>
        <dbReference type="ARBA" id="ARBA00023136"/>
    </source>
</evidence>
<evidence type="ECO:0000313" key="6">
    <source>
        <dbReference type="Proteomes" id="UP000198284"/>
    </source>
</evidence>
<dbReference type="EMBL" id="FZOT01000002">
    <property type="protein sequence ID" value="SNS33096.1"/>
    <property type="molecule type" value="Genomic_DNA"/>
</dbReference>
<dbReference type="GO" id="GO:0019867">
    <property type="term" value="C:outer membrane"/>
    <property type="evidence" value="ECO:0007669"/>
    <property type="project" value="InterPro"/>
</dbReference>
<proteinExistence type="predicted"/>
<dbReference type="RefSeq" id="WP_089398112.1">
    <property type="nucleotide sequence ID" value="NZ_FZOT01000002.1"/>
</dbReference>
<protein>
    <submittedName>
        <fullName evidence="5">Uncharacterized conserved protein YcfJ, contains glycine zipper 2TM domain</fullName>
    </submittedName>
</protein>
<dbReference type="PANTHER" id="PTHR35603">
    <property type="match status" value="1"/>
</dbReference>
<feature type="domain" description="Glycine zipper 2TM" evidence="4">
    <location>
        <begin position="67"/>
        <end position="107"/>
    </location>
</feature>
<keyword evidence="3" id="KW-0732">Signal</keyword>
<evidence type="ECO:0000313" key="5">
    <source>
        <dbReference type="EMBL" id="SNS33096.1"/>
    </source>
</evidence>
<dbReference type="InterPro" id="IPR051407">
    <property type="entry name" value="Bact_OM_lipoprot/Surf_antigen"/>
</dbReference>
<comment type="subcellular location">
    <subcellularLocation>
        <location evidence="1">Membrane</location>
    </subcellularLocation>
</comment>
<keyword evidence="2" id="KW-0472">Membrane</keyword>
<organism evidence="5 6">
    <name type="scientific">Noviherbaspirillum humi</name>
    <dbReference type="NCBI Taxonomy" id="1688639"/>
    <lineage>
        <taxon>Bacteria</taxon>
        <taxon>Pseudomonadati</taxon>
        <taxon>Pseudomonadota</taxon>
        <taxon>Betaproteobacteria</taxon>
        <taxon>Burkholderiales</taxon>
        <taxon>Oxalobacteraceae</taxon>
        <taxon>Noviherbaspirillum</taxon>
    </lineage>
</organism>
<dbReference type="InterPro" id="IPR008816">
    <property type="entry name" value="Gly_zipper_2TM_dom"/>
</dbReference>
<dbReference type="Proteomes" id="UP000198284">
    <property type="component" value="Unassembled WGS sequence"/>
</dbReference>
<evidence type="ECO:0000259" key="4">
    <source>
        <dbReference type="Pfam" id="PF05433"/>
    </source>
</evidence>
<feature type="chain" id="PRO_5012986404" evidence="3">
    <location>
        <begin position="24"/>
        <end position="174"/>
    </location>
</feature>
<keyword evidence="6" id="KW-1185">Reference proteome</keyword>